<evidence type="ECO:0000256" key="3">
    <source>
        <dbReference type="ARBA" id="ARBA00022676"/>
    </source>
</evidence>
<accession>A0A3B3C0M1</accession>
<dbReference type="GO" id="GO:0016020">
    <property type="term" value="C:membrane"/>
    <property type="evidence" value="ECO:0007669"/>
    <property type="project" value="UniProtKB-SubCell"/>
</dbReference>
<evidence type="ECO:0000256" key="7">
    <source>
        <dbReference type="ARBA" id="ARBA00023136"/>
    </source>
</evidence>
<dbReference type="EC" id="2.4.1.-" evidence="8"/>
<dbReference type="GeneTree" id="ENSGT00530000064359"/>
<dbReference type="AlphaFoldDB" id="A0A3B3C0M1"/>
<dbReference type="Proteomes" id="UP000261560">
    <property type="component" value="Unplaced"/>
</dbReference>
<feature type="transmembrane region" description="Helical" evidence="8">
    <location>
        <begin position="21"/>
        <end position="42"/>
    </location>
</feature>
<dbReference type="PANTHER" id="PTHR21461">
    <property type="entry name" value="GLYCOSYLTRANSFERASE FAMILY 92 PROTEIN"/>
    <property type="match status" value="1"/>
</dbReference>
<evidence type="ECO:0000256" key="8">
    <source>
        <dbReference type="RuleBase" id="RU366017"/>
    </source>
</evidence>
<protein>
    <recommendedName>
        <fullName evidence="8">Glycosyltransferase family 92 protein</fullName>
        <ecNumber evidence="8">2.4.1.-</ecNumber>
    </recommendedName>
</protein>
<keyword evidence="7 8" id="KW-0472">Membrane</keyword>
<reference evidence="9" key="1">
    <citation type="submission" date="2025-08" db="UniProtKB">
        <authorList>
            <consortium name="Ensembl"/>
        </authorList>
    </citation>
    <scope>IDENTIFICATION</scope>
</reference>
<keyword evidence="5 8" id="KW-0812">Transmembrane</keyword>
<comment type="similarity">
    <text evidence="2 8">Belongs to the glycosyltransferase 92 family.</text>
</comment>
<evidence type="ECO:0000256" key="2">
    <source>
        <dbReference type="ARBA" id="ARBA00007647"/>
    </source>
</evidence>
<evidence type="ECO:0000256" key="6">
    <source>
        <dbReference type="ARBA" id="ARBA00022989"/>
    </source>
</evidence>
<evidence type="ECO:0000256" key="4">
    <source>
        <dbReference type="ARBA" id="ARBA00022679"/>
    </source>
</evidence>
<reference evidence="9" key="2">
    <citation type="submission" date="2025-09" db="UniProtKB">
        <authorList>
            <consortium name="Ensembl"/>
        </authorList>
    </citation>
    <scope>IDENTIFICATION</scope>
</reference>
<keyword evidence="3 8" id="KW-0328">Glycosyltransferase</keyword>
<organism evidence="9 10">
    <name type="scientific">Oryzias melastigma</name>
    <name type="common">Marine medaka</name>
    <dbReference type="NCBI Taxonomy" id="30732"/>
    <lineage>
        <taxon>Eukaryota</taxon>
        <taxon>Metazoa</taxon>
        <taxon>Chordata</taxon>
        <taxon>Craniata</taxon>
        <taxon>Vertebrata</taxon>
        <taxon>Euteleostomi</taxon>
        <taxon>Actinopterygii</taxon>
        <taxon>Neopterygii</taxon>
        <taxon>Teleostei</taxon>
        <taxon>Neoteleostei</taxon>
        <taxon>Acanthomorphata</taxon>
        <taxon>Ovalentaria</taxon>
        <taxon>Atherinomorphae</taxon>
        <taxon>Beloniformes</taxon>
        <taxon>Adrianichthyidae</taxon>
        <taxon>Oryziinae</taxon>
        <taxon>Oryzias</taxon>
    </lineage>
</organism>
<proteinExistence type="inferred from homology"/>
<dbReference type="GO" id="GO:0005737">
    <property type="term" value="C:cytoplasm"/>
    <property type="evidence" value="ECO:0007669"/>
    <property type="project" value="TreeGrafter"/>
</dbReference>
<keyword evidence="10" id="KW-1185">Reference proteome</keyword>
<evidence type="ECO:0000256" key="5">
    <source>
        <dbReference type="ARBA" id="ARBA00022692"/>
    </source>
</evidence>
<evidence type="ECO:0000256" key="1">
    <source>
        <dbReference type="ARBA" id="ARBA00004167"/>
    </source>
</evidence>
<dbReference type="PANTHER" id="PTHR21461:SF45">
    <property type="entry name" value="GLYCOSYLTRANSFERASE FAMILY 92 PROTEIN"/>
    <property type="match status" value="1"/>
</dbReference>
<evidence type="ECO:0000313" key="9">
    <source>
        <dbReference type="Ensembl" id="ENSOMEP00000010602.1"/>
    </source>
</evidence>
<keyword evidence="6 8" id="KW-1133">Transmembrane helix</keyword>
<sequence>MPRISLQQTLLKTFSASMKRGKYRAVFCLLIVAYFIIAFNLLPPESRWVLPELTFFLQQTTPALLTSQQSITPLPNTKHFLVSAFMDQRVKGFDIRIIGIFRRDSIHPLHCIFFCAGFNSETTSASVLLHSDHFGFPFGATDVLCRIPENCDATHVTLLTQPSPVNVSDHLWLPIRNKKTPSKENRLNFTVCISNLYGDYNNVLQFAQTLEMYKLLGVNRVVIYKTSCGPELDRLLRIYSQEGFVEMVPWPINKYLNPSRGWNFAEHGGDLQYFGQIVTLNECIYRSMERSRYVLLNDIDEIIMPYKHDNLNALMDSLQPRHSNVAQFLIENHIFPKKYFEPSGRFHLPQWRNVPGINILEHIYREDPDRKIYHPHKMIVQPRLVEQTSVHEVIKTFGLRLKVPMEVCRIVHVRVALRKSLKLVELNEDKRLWDFQEKLIPNVDKALQKAGMLREEEQS</sequence>
<evidence type="ECO:0000313" key="10">
    <source>
        <dbReference type="Proteomes" id="UP000261560"/>
    </source>
</evidence>
<dbReference type="InterPro" id="IPR008166">
    <property type="entry name" value="Glyco_transf_92"/>
</dbReference>
<dbReference type="Pfam" id="PF01697">
    <property type="entry name" value="Glyco_transf_92"/>
    <property type="match status" value="1"/>
</dbReference>
<dbReference type="Ensembl" id="ENSOMET00000017453.1">
    <property type="protein sequence ID" value="ENSOMEP00000010602.1"/>
    <property type="gene ID" value="ENSOMEG00000011886.1"/>
</dbReference>
<comment type="subcellular location">
    <subcellularLocation>
        <location evidence="1">Membrane</location>
        <topology evidence="1">Single-pass membrane protein</topology>
    </subcellularLocation>
</comment>
<keyword evidence="4 8" id="KW-0808">Transferase</keyword>
<dbReference type="GO" id="GO:0016757">
    <property type="term" value="F:glycosyltransferase activity"/>
    <property type="evidence" value="ECO:0007669"/>
    <property type="project" value="UniProtKB-UniRule"/>
</dbReference>
<dbReference type="PaxDb" id="30732-ENSOMEP00000010602"/>
<name>A0A3B3C0M1_ORYME</name>